<dbReference type="FunFam" id="3.30.300.10:FF:000002">
    <property type="entry name" value="GMP synthase [glutamine-hydrolyzing]"/>
    <property type="match status" value="1"/>
</dbReference>
<dbReference type="FunFam" id="3.40.50.620:FF:000001">
    <property type="entry name" value="GMP synthase [glutamine-hydrolyzing]"/>
    <property type="match status" value="1"/>
</dbReference>
<dbReference type="GO" id="GO:0005829">
    <property type="term" value="C:cytosol"/>
    <property type="evidence" value="ECO:0007669"/>
    <property type="project" value="TreeGrafter"/>
</dbReference>
<keyword evidence="7 17" id="KW-0547">Nucleotide-binding</keyword>
<dbReference type="AlphaFoldDB" id="A0AA36N1Z2"/>
<evidence type="ECO:0000256" key="7">
    <source>
        <dbReference type="ARBA" id="ARBA00022741"/>
    </source>
</evidence>
<dbReference type="PROSITE" id="PS51553">
    <property type="entry name" value="GMPS_ATP_PPASE"/>
    <property type="match status" value="1"/>
</dbReference>
<dbReference type="Gene3D" id="3.30.300.10">
    <property type="match status" value="1"/>
</dbReference>
<dbReference type="HAMAP" id="MF_00344">
    <property type="entry name" value="GMP_synthase"/>
    <property type="match status" value="1"/>
</dbReference>
<comment type="pathway">
    <text evidence="1">Purine metabolism; GMP biosynthesis; GMP from XMP (L-Gln route): step 1/1.</text>
</comment>
<protein>
    <recommendedName>
        <fullName evidence="4">GMP synthase [glutamine-hydrolyzing]</fullName>
        <ecNumber evidence="3">6.3.5.2</ecNumber>
    </recommendedName>
    <alternativeName>
        <fullName evidence="13">GMP synthetase</fullName>
    </alternativeName>
    <alternativeName>
        <fullName evidence="14">Glutamine amidotransferase</fullName>
    </alternativeName>
</protein>
<dbReference type="InterPro" id="IPR029062">
    <property type="entry name" value="Class_I_gatase-like"/>
</dbReference>
<dbReference type="NCBIfam" id="NF000848">
    <property type="entry name" value="PRK00074.1"/>
    <property type="match status" value="1"/>
</dbReference>
<keyword evidence="5" id="KW-0436">Ligase</keyword>
<dbReference type="InterPro" id="IPR004739">
    <property type="entry name" value="GMP_synth_GATase"/>
</dbReference>
<evidence type="ECO:0000256" key="1">
    <source>
        <dbReference type="ARBA" id="ARBA00005153"/>
    </source>
</evidence>
<dbReference type="Gene3D" id="3.40.50.620">
    <property type="entry name" value="HUPs"/>
    <property type="match status" value="1"/>
</dbReference>
<evidence type="ECO:0000313" key="20">
    <source>
        <dbReference type="EMBL" id="CAJ1391571.1"/>
    </source>
</evidence>
<dbReference type="PANTHER" id="PTHR11922:SF2">
    <property type="entry name" value="GMP SYNTHASE [GLUTAMINE-HYDROLYZING]"/>
    <property type="match status" value="1"/>
</dbReference>
<dbReference type="EMBL" id="CAUJNA010002223">
    <property type="protein sequence ID" value="CAJ1391571.1"/>
    <property type="molecule type" value="Genomic_DNA"/>
</dbReference>
<dbReference type="InterPro" id="IPR017926">
    <property type="entry name" value="GATASE"/>
</dbReference>
<sequence>MSDDSQRTGHCLCGAVRFSATVNKPHVGACHCSMCRRWSSAPYMEIECAGVRFEGEEHITRFRSSDWAERGFCSKCGSNLFYRIIDSNDYQMAVGLFDDQSGLRFTRQVFTDETPDFYAFANETKMLTGAEIFAMYVTQLIARRVREAGVYSEIVPFQSAEEGFERLKPKAVILSGGPGSVPEEGSPRAPEIVFQSGLPVLGICYGQQTMAAQLGGSVESGHHREFGRAFMTVDAPSPLFEGVWSVGEQHQVWMSHGDRVTQLPDGFEVIGSSPNAPLAATADEARRYYAVQFHPEVVHTPDGAKLLSNFVHKIAGLKGDWTMAAYKDQAIAAIRQQVGDGKVICGLSGGVDSSVAALLIHEAIGDQLTCILVDHGLMRLNEAAQVVAMFREHYNIPLVHVDASDTFLDALEGENDPETKRKTIGRLFIDVFEAEANKLGGADFLAQGTLYPDVIESVSFTGGPSVTIKSHHNVGGLPERMNMKLVEPLRELFKDEVRALGRELGLPEQFIGRHPFPGPGLALRCPGGVTRDKLDILRQADAIYLDEIRKAGLYDAIWQAFAVLLPVQTVGVMGDGRTYEFVCALRAVTSVDGMTADFYHFDMAFLGQAATRIINEVRGINRVVYDVTSKPPGTIEWE</sequence>
<dbReference type="Pfam" id="PF02540">
    <property type="entry name" value="NAD_synthase"/>
    <property type="match status" value="1"/>
</dbReference>
<evidence type="ECO:0000256" key="5">
    <source>
        <dbReference type="ARBA" id="ARBA00022598"/>
    </source>
</evidence>
<dbReference type="PRINTS" id="PR00096">
    <property type="entry name" value="GATASE"/>
</dbReference>
<proteinExistence type="inferred from homology"/>
<dbReference type="SUPFAM" id="SSF51316">
    <property type="entry name" value="Mss4-like"/>
    <property type="match status" value="1"/>
</dbReference>
<dbReference type="SUPFAM" id="SSF54810">
    <property type="entry name" value="GMP synthetase C-terminal dimerisation domain"/>
    <property type="match status" value="1"/>
</dbReference>
<dbReference type="InterPro" id="IPR025777">
    <property type="entry name" value="GMPS_ATP_PPase_dom"/>
</dbReference>
<dbReference type="PROSITE" id="PS51273">
    <property type="entry name" value="GATASE_TYPE_1"/>
    <property type="match status" value="1"/>
</dbReference>
<evidence type="ECO:0000256" key="9">
    <source>
        <dbReference type="ARBA" id="ARBA00022755"/>
    </source>
</evidence>
<evidence type="ECO:0000259" key="19">
    <source>
        <dbReference type="PROSITE" id="PS51891"/>
    </source>
</evidence>
<evidence type="ECO:0000256" key="3">
    <source>
        <dbReference type="ARBA" id="ARBA00012746"/>
    </source>
</evidence>
<dbReference type="Gene3D" id="3.90.1590.10">
    <property type="entry name" value="glutathione-dependent formaldehyde- activating enzyme (gfa)"/>
    <property type="match status" value="1"/>
</dbReference>
<dbReference type="PANTHER" id="PTHR11922">
    <property type="entry name" value="GMP SYNTHASE-RELATED"/>
    <property type="match status" value="1"/>
</dbReference>
<evidence type="ECO:0000256" key="12">
    <source>
        <dbReference type="ARBA" id="ARBA00022962"/>
    </source>
</evidence>
<keyword evidence="11 17" id="KW-0067">ATP-binding</keyword>
<dbReference type="InterPro" id="IPR014729">
    <property type="entry name" value="Rossmann-like_a/b/a_fold"/>
</dbReference>
<keyword evidence="6" id="KW-0479">Metal-binding</keyword>
<dbReference type="Proteomes" id="UP001178507">
    <property type="component" value="Unassembled WGS sequence"/>
</dbReference>
<comment type="catalytic activity">
    <reaction evidence="16">
        <text>XMP + L-glutamine + ATP + H2O = GMP + L-glutamate + AMP + diphosphate + 2 H(+)</text>
        <dbReference type="Rhea" id="RHEA:11680"/>
        <dbReference type="ChEBI" id="CHEBI:15377"/>
        <dbReference type="ChEBI" id="CHEBI:15378"/>
        <dbReference type="ChEBI" id="CHEBI:29985"/>
        <dbReference type="ChEBI" id="CHEBI:30616"/>
        <dbReference type="ChEBI" id="CHEBI:33019"/>
        <dbReference type="ChEBI" id="CHEBI:57464"/>
        <dbReference type="ChEBI" id="CHEBI:58115"/>
        <dbReference type="ChEBI" id="CHEBI:58359"/>
        <dbReference type="ChEBI" id="CHEBI:456215"/>
        <dbReference type="EC" id="6.3.5.2"/>
    </reaction>
</comment>
<evidence type="ECO:0000256" key="4">
    <source>
        <dbReference type="ARBA" id="ARBA00021562"/>
    </source>
</evidence>
<dbReference type="CDD" id="cd01997">
    <property type="entry name" value="GMP_synthase_C"/>
    <property type="match status" value="1"/>
</dbReference>
<feature type="binding site" evidence="17">
    <location>
        <begin position="348"/>
        <end position="354"/>
    </location>
    <ligand>
        <name>ATP</name>
        <dbReference type="ChEBI" id="CHEBI:30616"/>
    </ligand>
</feature>
<organism evidence="20 21">
    <name type="scientific">Effrenium voratum</name>
    <dbReference type="NCBI Taxonomy" id="2562239"/>
    <lineage>
        <taxon>Eukaryota</taxon>
        <taxon>Sar</taxon>
        <taxon>Alveolata</taxon>
        <taxon>Dinophyceae</taxon>
        <taxon>Suessiales</taxon>
        <taxon>Symbiodiniaceae</taxon>
        <taxon>Effrenium</taxon>
    </lineage>
</organism>
<dbReference type="SUPFAM" id="SSF52402">
    <property type="entry name" value="Adenine nucleotide alpha hydrolases-like"/>
    <property type="match status" value="1"/>
</dbReference>
<dbReference type="Pfam" id="PF04828">
    <property type="entry name" value="GFA"/>
    <property type="match status" value="1"/>
</dbReference>
<evidence type="ECO:0000313" key="21">
    <source>
        <dbReference type="Proteomes" id="UP001178507"/>
    </source>
</evidence>
<keyword evidence="10" id="KW-0862">Zinc</keyword>
<evidence type="ECO:0000256" key="2">
    <source>
        <dbReference type="ARBA" id="ARBA00005495"/>
    </source>
</evidence>
<accession>A0AA36N1Z2</accession>
<keyword evidence="21" id="KW-1185">Reference proteome</keyword>
<comment type="function">
    <text evidence="15">Catalyzes the conversion of xanthine monophosphate (XMP) to GMP in the presence of glutamine and ATP through an adenyl-XMP intermediate.</text>
</comment>
<dbReference type="NCBIfam" id="TIGR00884">
    <property type="entry name" value="guaA_Cterm"/>
    <property type="match status" value="1"/>
</dbReference>
<name>A0AA36N1Z2_9DINO</name>
<dbReference type="FunFam" id="3.40.50.880:FF:000001">
    <property type="entry name" value="GMP synthase [glutamine-hydrolyzing]"/>
    <property type="match status" value="1"/>
</dbReference>
<evidence type="ECO:0000256" key="16">
    <source>
        <dbReference type="ARBA" id="ARBA00049404"/>
    </source>
</evidence>
<keyword evidence="12" id="KW-0315">Glutamine amidotransferase</keyword>
<evidence type="ECO:0000256" key="6">
    <source>
        <dbReference type="ARBA" id="ARBA00022723"/>
    </source>
</evidence>
<feature type="domain" description="CENP-V/GFA" evidence="19">
    <location>
        <begin position="7"/>
        <end position="119"/>
    </location>
</feature>
<dbReference type="GO" id="GO:0016846">
    <property type="term" value="F:carbon-sulfur lyase activity"/>
    <property type="evidence" value="ECO:0007669"/>
    <property type="project" value="InterPro"/>
</dbReference>
<dbReference type="InterPro" id="IPR022955">
    <property type="entry name" value="GMP_synthase"/>
</dbReference>
<dbReference type="GO" id="GO:0005524">
    <property type="term" value="F:ATP binding"/>
    <property type="evidence" value="ECO:0007669"/>
    <property type="project" value="UniProtKB-UniRule"/>
</dbReference>
<keyword evidence="8 17" id="KW-0332">GMP biosynthesis</keyword>
<evidence type="ECO:0000256" key="14">
    <source>
        <dbReference type="ARBA" id="ARBA00031356"/>
    </source>
</evidence>
<dbReference type="PRINTS" id="PR00097">
    <property type="entry name" value="ANTSNTHASEII"/>
</dbReference>
<reference evidence="20" key="1">
    <citation type="submission" date="2023-08" db="EMBL/GenBank/DDBJ databases">
        <authorList>
            <person name="Chen Y."/>
            <person name="Shah S."/>
            <person name="Dougan E. K."/>
            <person name="Thang M."/>
            <person name="Chan C."/>
        </authorList>
    </citation>
    <scope>NUCLEOTIDE SEQUENCE</scope>
</reference>
<dbReference type="GO" id="GO:0003921">
    <property type="term" value="F:GMP synthase activity"/>
    <property type="evidence" value="ECO:0007669"/>
    <property type="project" value="InterPro"/>
</dbReference>
<evidence type="ECO:0000256" key="15">
    <source>
        <dbReference type="ARBA" id="ARBA00044933"/>
    </source>
</evidence>
<dbReference type="EC" id="6.3.5.2" evidence="3"/>
<dbReference type="InterPro" id="IPR022310">
    <property type="entry name" value="NAD/GMP_synthase"/>
</dbReference>
<dbReference type="InterPro" id="IPR011057">
    <property type="entry name" value="Mss4-like_sf"/>
</dbReference>
<dbReference type="PROSITE" id="PS51891">
    <property type="entry name" value="CENP_V_GFA"/>
    <property type="match status" value="1"/>
</dbReference>
<dbReference type="Pfam" id="PF00958">
    <property type="entry name" value="GMP_synt_C"/>
    <property type="match status" value="1"/>
</dbReference>
<dbReference type="NCBIfam" id="TIGR00888">
    <property type="entry name" value="guaA_Nterm"/>
    <property type="match status" value="1"/>
</dbReference>
<comment type="caution">
    <text evidence="20">The sequence shown here is derived from an EMBL/GenBank/DDBJ whole genome shotgun (WGS) entry which is preliminary data.</text>
</comment>
<dbReference type="InterPro" id="IPR001674">
    <property type="entry name" value="GMP_synth_C"/>
</dbReference>
<evidence type="ECO:0000256" key="10">
    <source>
        <dbReference type="ARBA" id="ARBA00022833"/>
    </source>
</evidence>
<dbReference type="GO" id="GO:0046872">
    <property type="term" value="F:metal ion binding"/>
    <property type="evidence" value="ECO:0007669"/>
    <property type="project" value="UniProtKB-KW"/>
</dbReference>
<dbReference type="SUPFAM" id="SSF52317">
    <property type="entry name" value="Class I glutamine amidotransferase-like"/>
    <property type="match status" value="1"/>
</dbReference>
<keyword evidence="9 17" id="KW-0658">Purine biosynthesis</keyword>
<evidence type="ECO:0000256" key="11">
    <source>
        <dbReference type="ARBA" id="ARBA00022840"/>
    </source>
</evidence>
<comment type="similarity">
    <text evidence="2">Belongs to the Gfa family.</text>
</comment>
<evidence type="ECO:0000256" key="17">
    <source>
        <dbReference type="PROSITE-ProRule" id="PRU00886"/>
    </source>
</evidence>
<dbReference type="Gene3D" id="3.40.50.880">
    <property type="match status" value="1"/>
</dbReference>
<evidence type="ECO:0000256" key="13">
    <source>
        <dbReference type="ARBA" id="ARBA00030464"/>
    </source>
</evidence>
<dbReference type="InterPro" id="IPR006913">
    <property type="entry name" value="CENP-V/GFA"/>
</dbReference>
<evidence type="ECO:0000256" key="8">
    <source>
        <dbReference type="ARBA" id="ARBA00022749"/>
    </source>
</evidence>
<dbReference type="CDD" id="cd01742">
    <property type="entry name" value="GATase1_GMP_Synthase"/>
    <property type="match status" value="1"/>
</dbReference>
<gene>
    <name evidence="20" type="ORF">EVOR1521_LOCUS16835</name>
</gene>
<feature type="domain" description="GMPS ATP-PPase" evidence="18">
    <location>
        <begin position="321"/>
        <end position="513"/>
    </location>
</feature>
<evidence type="ECO:0000259" key="18">
    <source>
        <dbReference type="PROSITE" id="PS51553"/>
    </source>
</evidence>
<dbReference type="Pfam" id="PF00117">
    <property type="entry name" value="GATase"/>
    <property type="match status" value="1"/>
</dbReference>